<protein>
    <submittedName>
        <fullName evidence="1">Uncharacterized protein</fullName>
    </submittedName>
</protein>
<proteinExistence type="predicted"/>
<comment type="caution">
    <text evidence="1">The sequence shown here is derived from an EMBL/GenBank/DDBJ whole genome shotgun (WGS) entry which is preliminary data.</text>
</comment>
<gene>
    <name evidence="1" type="ORF">CE91St16_22170</name>
</gene>
<evidence type="ECO:0000313" key="1">
    <source>
        <dbReference type="EMBL" id="GKI19309.1"/>
    </source>
</evidence>
<dbReference type="EMBL" id="BQOL01000001">
    <property type="protein sequence ID" value="GKI19309.1"/>
    <property type="molecule type" value="Genomic_DNA"/>
</dbReference>
<dbReference type="AlphaFoldDB" id="A0AA37KQU9"/>
<dbReference type="Proteomes" id="UP001055105">
    <property type="component" value="Unassembled WGS sequence"/>
</dbReference>
<name>A0AA37KQU9_9BACT</name>
<evidence type="ECO:0000313" key="2">
    <source>
        <dbReference type="Proteomes" id="UP001055105"/>
    </source>
</evidence>
<reference evidence="1" key="1">
    <citation type="submission" date="2022-01" db="EMBL/GenBank/DDBJ databases">
        <title>Novel bile acid biosynthetic pathways are enriched in the microbiome of centenarians.</title>
        <authorList>
            <person name="Sato Y."/>
            <person name="Atarashi K."/>
            <person name="Plichta R.D."/>
            <person name="Arai Y."/>
            <person name="Sasajima S."/>
            <person name="Kearney M.S."/>
            <person name="Suda W."/>
            <person name="Takeshita K."/>
            <person name="Sasaki T."/>
            <person name="Okamoto S."/>
            <person name="Skelly N.A."/>
            <person name="Okamura Y."/>
            <person name="Vlamakis H."/>
            <person name="Li Y."/>
            <person name="Tanoue T."/>
            <person name="Takei H."/>
            <person name="Nittono H."/>
            <person name="Narushima S."/>
            <person name="Irie J."/>
            <person name="Itoh H."/>
            <person name="Moriya K."/>
            <person name="Sugiura Y."/>
            <person name="Suematsu M."/>
            <person name="Moritoki N."/>
            <person name="Shibata S."/>
            <person name="Littman R.D."/>
            <person name="Fischbach A.M."/>
            <person name="Uwamino Y."/>
            <person name="Inoue T."/>
            <person name="Honda A."/>
            <person name="Hattori M."/>
            <person name="Murai T."/>
            <person name="Xavier J.R."/>
            <person name="Hirose N."/>
            <person name="Honda K."/>
        </authorList>
    </citation>
    <scope>NUCLEOTIDE SEQUENCE</scope>
    <source>
        <strain evidence="1">CE91-St16</strain>
    </source>
</reference>
<dbReference type="PROSITE" id="PS51257">
    <property type="entry name" value="PROKAR_LIPOPROTEIN"/>
    <property type="match status" value="1"/>
</dbReference>
<dbReference type="RefSeq" id="WP_244076657.1">
    <property type="nucleotide sequence ID" value="NZ_AP025581.1"/>
</dbReference>
<sequence>MNKNRIATGVCCMVLFCGCSITGHLERRQYRADVLHVSREQREREQQAYQPPVLKIERDSNRFYLVPTEVQENGKRIMAMQIQEVTIRARARTLPERLGKVTIDFVIDMPRQLQGTCRSVVVTPYLHKYGEAHPLQDITIRGGLFSRVQQRDYWQFDKYVRVFAPDSNAEAHAFARFVKYPYPQGVRLDSVAAHPGHISYYYSQEVPTDETSKTMLVTLQGRVVALDDSSYTLPPSDTLTYHVSSMLSFVDTTTRYKIKVINKYATVQDRNYIQFLVNDTRVLDTLGKNAAELDKIGARMAGLIGQQEFFVDSVVLTASASPEGSFARNRSLAQGRAHALKGYLRERIGPQVDTLVRVRWVAEDWPELAARIRGDESLPHRAEILELIAAEKDPDRREQLIRDRYPADYRYLKESVYPWLRAVTLRYDLRRQGMIKDTIHTREVDTAYMRGVDLLQKRRYAKALYILHEYHDRNTVVTLLSLGHDAQAFEMLDGLEQTATVEYLKAVACSRLGRKAEGREHFLTACGMDERMQYRGNLDPEITELLKE</sequence>
<organism evidence="1 2">
    <name type="scientific">Alistipes finegoldii</name>
    <dbReference type="NCBI Taxonomy" id="214856"/>
    <lineage>
        <taxon>Bacteria</taxon>
        <taxon>Pseudomonadati</taxon>
        <taxon>Bacteroidota</taxon>
        <taxon>Bacteroidia</taxon>
        <taxon>Bacteroidales</taxon>
        <taxon>Rikenellaceae</taxon>
        <taxon>Alistipes</taxon>
    </lineage>
</organism>
<accession>A0AA37KQU9</accession>